<feature type="region of interest" description="Disordered" evidence="1">
    <location>
        <begin position="1"/>
        <end position="55"/>
    </location>
</feature>
<organism evidence="2 3">
    <name type="scientific">Ficus carica</name>
    <name type="common">Common fig</name>
    <dbReference type="NCBI Taxonomy" id="3494"/>
    <lineage>
        <taxon>Eukaryota</taxon>
        <taxon>Viridiplantae</taxon>
        <taxon>Streptophyta</taxon>
        <taxon>Embryophyta</taxon>
        <taxon>Tracheophyta</taxon>
        <taxon>Spermatophyta</taxon>
        <taxon>Magnoliopsida</taxon>
        <taxon>eudicotyledons</taxon>
        <taxon>Gunneridae</taxon>
        <taxon>Pentapetalae</taxon>
        <taxon>rosids</taxon>
        <taxon>fabids</taxon>
        <taxon>Rosales</taxon>
        <taxon>Moraceae</taxon>
        <taxon>Ficeae</taxon>
        <taxon>Ficus</taxon>
    </lineage>
</organism>
<comment type="caution">
    <text evidence="2">The sequence shown here is derived from an EMBL/GenBank/DDBJ whole genome shotgun (WGS) entry which is preliminary data.</text>
</comment>
<sequence length="115" mass="12511">MDLTEEEDAVAARTARYPSTSDSEETLDEGSESSGSATPPGDGQPGWRPSGIHGGLLHFGGHPQVPGVIVGRILDPRQRRVGYAWRALRRLNVALMQLNANAYRILISCFVPWAK</sequence>
<name>A0AA88A2D3_FICCA</name>
<feature type="compositionally biased region" description="Acidic residues" evidence="1">
    <location>
        <begin position="22"/>
        <end position="31"/>
    </location>
</feature>
<accession>A0AA88A2D3</accession>
<protein>
    <submittedName>
        <fullName evidence="2">Uncharacterized protein</fullName>
    </submittedName>
</protein>
<evidence type="ECO:0000313" key="3">
    <source>
        <dbReference type="Proteomes" id="UP001187192"/>
    </source>
</evidence>
<reference evidence="2" key="1">
    <citation type="submission" date="2023-07" db="EMBL/GenBank/DDBJ databases">
        <title>draft genome sequence of fig (Ficus carica).</title>
        <authorList>
            <person name="Takahashi T."/>
            <person name="Nishimura K."/>
        </authorList>
    </citation>
    <scope>NUCLEOTIDE SEQUENCE</scope>
</reference>
<dbReference type="EMBL" id="BTGU01003487">
    <property type="protein sequence ID" value="GMN33006.1"/>
    <property type="molecule type" value="Genomic_DNA"/>
</dbReference>
<proteinExistence type="predicted"/>
<dbReference type="Proteomes" id="UP001187192">
    <property type="component" value="Unassembled WGS sequence"/>
</dbReference>
<keyword evidence="3" id="KW-1185">Reference proteome</keyword>
<evidence type="ECO:0000256" key="1">
    <source>
        <dbReference type="SAM" id="MobiDB-lite"/>
    </source>
</evidence>
<gene>
    <name evidence="2" type="ORF">TIFTF001_044749</name>
</gene>
<evidence type="ECO:0000313" key="2">
    <source>
        <dbReference type="EMBL" id="GMN33006.1"/>
    </source>
</evidence>
<dbReference type="AlphaFoldDB" id="A0AA88A2D3"/>